<dbReference type="EMBL" id="JAHXZJ010002237">
    <property type="protein sequence ID" value="KAH0546254.1"/>
    <property type="molecule type" value="Genomic_DNA"/>
</dbReference>
<proteinExistence type="predicted"/>
<protein>
    <submittedName>
        <fullName evidence="2">Uncharacterized protein</fullName>
    </submittedName>
</protein>
<organism evidence="2 3">
    <name type="scientific">Cotesia glomerata</name>
    <name type="common">Lepidopteran parasitic wasp</name>
    <name type="synonym">Apanteles glomeratus</name>
    <dbReference type="NCBI Taxonomy" id="32391"/>
    <lineage>
        <taxon>Eukaryota</taxon>
        <taxon>Metazoa</taxon>
        <taxon>Ecdysozoa</taxon>
        <taxon>Arthropoda</taxon>
        <taxon>Hexapoda</taxon>
        <taxon>Insecta</taxon>
        <taxon>Pterygota</taxon>
        <taxon>Neoptera</taxon>
        <taxon>Endopterygota</taxon>
        <taxon>Hymenoptera</taxon>
        <taxon>Apocrita</taxon>
        <taxon>Ichneumonoidea</taxon>
        <taxon>Braconidae</taxon>
        <taxon>Microgastrinae</taxon>
        <taxon>Cotesia</taxon>
    </lineage>
</organism>
<feature type="compositionally biased region" description="Polar residues" evidence="1">
    <location>
        <begin position="1"/>
        <end position="10"/>
    </location>
</feature>
<evidence type="ECO:0000313" key="2">
    <source>
        <dbReference type="EMBL" id="KAH0546254.1"/>
    </source>
</evidence>
<feature type="region of interest" description="Disordered" evidence="1">
    <location>
        <begin position="1"/>
        <end position="32"/>
    </location>
</feature>
<evidence type="ECO:0000313" key="3">
    <source>
        <dbReference type="Proteomes" id="UP000826195"/>
    </source>
</evidence>
<evidence type="ECO:0000256" key="1">
    <source>
        <dbReference type="SAM" id="MobiDB-lite"/>
    </source>
</evidence>
<dbReference type="AlphaFoldDB" id="A0AAV7I3E7"/>
<sequence>MSSGSSSGENKPQEKAEALKEQRANAEREKYKALRLQKATESTEIGEVKEEKEEIPYRRDYSVPDKVDPYGPWTTVEIKSLKVVDLQLPAKKVIQVVTPVVKKTRALQRTFKEKKVTRISTEDNDEEKAPTTFKKRKFRNNNIRKQLDDD</sequence>
<reference evidence="2 3" key="1">
    <citation type="journal article" date="2021" name="J. Hered.">
        <title>A chromosome-level genome assembly of the parasitoid wasp, Cotesia glomerata (Hymenoptera: Braconidae).</title>
        <authorList>
            <person name="Pinto B.J."/>
            <person name="Weis J.J."/>
            <person name="Gamble T."/>
            <person name="Ode P.J."/>
            <person name="Paul R."/>
            <person name="Zaspel J.M."/>
        </authorList>
    </citation>
    <scope>NUCLEOTIDE SEQUENCE [LARGE SCALE GENOMIC DNA]</scope>
    <source>
        <strain evidence="2">CgM1</strain>
    </source>
</reference>
<comment type="caution">
    <text evidence="2">The sequence shown here is derived from an EMBL/GenBank/DDBJ whole genome shotgun (WGS) entry which is preliminary data.</text>
</comment>
<gene>
    <name evidence="2" type="ORF">KQX54_007563</name>
</gene>
<feature type="compositionally biased region" description="Basic and acidic residues" evidence="1">
    <location>
        <begin position="11"/>
        <end position="32"/>
    </location>
</feature>
<dbReference type="Proteomes" id="UP000826195">
    <property type="component" value="Unassembled WGS sequence"/>
</dbReference>
<name>A0AAV7I3E7_COTGL</name>
<feature type="region of interest" description="Disordered" evidence="1">
    <location>
        <begin position="116"/>
        <end position="150"/>
    </location>
</feature>
<accession>A0AAV7I3E7</accession>
<keyword evidence="3" id="KW-1185">Reference proteome</keyword>